<gene>
    <name evidence="1" type="ORF">B7C42_08141</name>
</gene>
<reference evidence="1 2" key="1">
    <citation type="submission" date="2017-07" db="EMBL/GenBank/DDBJ databases">
        <title>First draft Genome Sequence of Nocardia cerradoensis isolated from human infection.</title>
        <authorList>
            <person name="Carrasco G."/>
        </authorList>
    </citation>
    <scope>NUCLEOTIDE SEQUENCE [LARGE SCALE GENOMIC DNA]</scope>
    <source>
        <strain evidence="1 2">CNM20130759</strain>
    </source>
</reference>
<protein>
    <recommendedName>
        <fullName evidence="3">Minor tail protein</fullName>
    </recommendedName>
</protein>
<evidence type="ECO:0008006" key="3">
    <source>
        <dbReference type="Google" id="ProtNLM"/>
    </source>
</evidence>
<name>A0A231GT43_9NOCA</name>
<proteinExistence type="predicted"/>
<sequence length="419" mass="44838">MFRGYMALAGAELTNTSRLVAHARPGVPQSMEEALAQCRCTVPRGYINYDDSWPGLAVFLGDEQPYTLTSAPWYDPTIPQSEEFLGVWVTATDGFGPAPVDRQISDAICAGGVTGAHRDKARSLTIQAILIGCTNAGVQYGMEWLGCRLRDATSLAGTTLEYLAAHPEDSAADPALLRRVMSRVVYTREIRETKSFGTRGRQHRQGAVKAIDWEMGVLDPYVYGPATSRTVVWGSSVTESIEWAHPPDCEDPGSCEEIPVLASAVCVPAVVDVAAVQPPVCAGCIPVCEVQTRVAQVPAAEGVMCRDETVTLTVTAGADLVSVNFWFRPCGSDAACDRTGFLSLAGMPAGSTIVADSVLGRPYGLVNGRQVRQEGIVHTPTGAPWTPVVLDAGQCWELVAQHEPGIDFTVQISVRGRQS</sequence>
<evidence type="ECO:0000313" key="2">
    <source>
        <dbReference type="Proteomes" id="UP000215506"/>
    </source>
</evidence>
<dbReference type="AlphaFoldDB" id="A0A231GT43"/>
<keyword evidence="2" id="KW-1185">Reference proteome</keyword>
<accession>A0A231GT43</accession>
<dbReference type="EMBL" id="NGAF01000065">
    <property type="protein sequence ID" value="OXR39789.1"/>
    <property type="molecule type" value="Genomic_DNA"/>
</dbReference>
<evidence type="ECO:0000313" key="1">
    <source>
        <dbReference type="EMBL" id="OXR39789.1"/>
    </source>
</evidence>
<comment type="caution">
    <text evidence="1">The sequence shown here is derived from an EMBL/GenBank/DDBJ whole genome shotgun (WGS) entry which is preliminary data.</text>
</comment>
<dbReference type="Proteomes" id="UP000215506">
    <property type="component" value="Unassembled WGS sequence"/>
</dbReference>
<organism evidence="1 2">
    <name type="scientific">Nocardia cerradoensis</name>
    <dbReference type="NCBI Taxonomy" id="85688"/>
    <lineage>
        <taxon>Bacteria</taxon>
        <taxon>Bacillati</taxon>
        <taxon>Actinomycetota</taxon>
        <taxon>Actinomycetes</taxon>
        <taxon>Mycobacteriales</taxon>
        <taxon>Nocardiaceae</taxon>
        <taxon>Nocardia</taxon>
    </lineage>
</organism>